<evidence type="ECO:0000256" key="3">
    <source>
        <dbReference type="ARBA" id="ARBA00022801"/>
    </source>
</evidence>
<evidence type="ECO:0000256" key="2">
    <source>
        <dbReference type="ARBA" id="ARBA00022741"/>
    </source>
</evidence>
<keyword evidence="8" id="KW-0413">Isomerase</keyword>
<protein>
    <recommendedName>
        <fullName evidence="10">DNA 3'-5' helicase</fullName>
        <ecNumber evidence="10">5.6.2.4</ecNumber>
    </recommendedName>
</protein>
<comment type="catalytic activity">
    <reaction evidence="11">
        <text>ATP + H2O = ADP + phosphate + H(+)</text>
        <dbReference type="Rhea" id="RHEA:13065"/>
        <dbReference type="ChEBI" id="CHEBI:15377"/>
        <dbReference type="ChEBI" id="CHEBI:15378"/>
        <dbReference type="ChEBI" id="CHEBI:30616"/>
        <dbReference type="ChEBI" id="CHEBI:43474"/>
        <dbReference type="ChEBI" id="CHEBI:456216"/>
        <dbReference type="EC" id="5.6.2.4"/>
    </reaction>
</comment>
<dbReference type="Pfam" id="PF04851">
    <property type="entry name" value="ResIII"/>
    <property type="match status" value="1"/>
</dbReference>
<dbReference type="SUPFAM" id="SSF46785">
    <property type="entry name" value="Winged helix' DNA-binding domain"/>
    <property type="match status" value="1"/>
</dbReference>
<feature type="domain" description="Helicase ATP-binding" evidence="12">
    <location>
        <begin position="306"/>
        <end position="442"/>
    </location>
</feature>
<keyword evidence="6" id="KW-0805">Transcription regulation</keyword>
<keyword evidence="15" id="KW-1185">Reference proteome</keyword>
<dbReference type="AlphaFoldDB" id="A0ABD5SYN0"/>
<dbReference type="CDD" id="cd00090">
    <property type="entry name" value="HTH_ARSR"/>
    <property type="match status" value="1"/>
</dbReference>
<dbReference type="InterPro" id="IPR001034">
    <property type="entry name" value="DeoR_HTH"/>
</dbReference>
<dbReference type="InterPro" id="IPR027417">
    <property type="entry name" value="P-loop_NTPase"/>
</dbReference>
<keyword evidence="5" id="KW-0067">ATP-binding</keyword>
<gene>
    <name evidence="14" type="ORF">ACFQDD_00665</name>
</gene>
<dbReference type="InterPro" id="IPR036390">
    <property type="entry name" value="WH_DNA-bd_sf"/>
</dbReference>
<evidence type="ECO:0000256" key="7">
    <source>
        <dbReference type="ARBA" id="ARBA00023163"/>
    </source>
</evidence>
<evidence type="ECO:0000256" key="8">
    <source>
        <dbReference type="ARBA" id="ARBA00023235"/>
    </source>
</evidence>
<reference evidence="14 15" key="1">
    <citation type="journal article" date="2019" name="Int. J. Syst. Evol. Microbiol.">
        <title>The Global Catalogue of Microorganisms (GCM) 10K type strain sequencing project: providing services to taxonomists for standard genome sequencing and annotation.</title>
        <authorList>
            <consortium name="The Broad Institute Genomics Platform"/>
            <consortium name="The Broad Institute Genome Sequencing Center for Infectious Disease"/>
            <person name="Wu L."/>
            <person name="Ma J."/>
        </authorList>
    </citation>
    <scope>NUCLEOTIDE SEQUENCE [LARGE SCALE GENOMIC DNA]</scope>
    <source>
        <strain evidence="14 15">PJ61</strain>
    </source>
</reference>
<keyword evidence="3" id="KW-0378">Hydrolase</keyword>
<evidence type="ECO:0000256" key="6">
    <source>
        <dbReference type="ARBA" id="ARBA00023015"/>
    </source>
</evidence>
<evidence type="ECO:0000256" key="9">
    <source>
        <dbReference type="ARBA" id="ARBA00034617"/>
    </source>
</evidence>
<proteinExistence type="inferred from homology"/>
<keyword evidence="4 14" id="KW-0347">Helicase</keyword>
<evidence type="ECO:0000313" key="15">
    <source>
        <dbReference type="Proteomes" id="UP001596274"/>
    </source>
</evidence>
<dbReference type="Proteomes" id="UP001596274">
    <property type="component" value="Unassembled WGS sequence"/>
</dbReference>
<comment type="similarity">
    <text evidence="1">Belongs to the helicase family. RAD25/XPB subfamily.</text>
</comment>
<keyword evidence="7" id="KW-0804">Transcription</keyword>
<evidence type="ECO:0000256" key="4">
    <source>
        <dbReference type="ARBA" id="ARBA00022806"/>
    </source>
</evidence>
<evidence type="ECO:0000259" key="13">
    <source>
        <dbReference type="PROSITE" id="PS51194"/>
    </source>
</evidence>
<organism evidence="14 15">
    <name type="scientific">Halorubrum pallidum</name>
    <dbReference type="NCBI Taxonomy" id="1526114"/>
    <lineage>
        <taxon>Archaea</taxon>
        <taxon>Methanobacteriati</taxon>
        <taxon>Methanobacteriota</taxon>
        <taxon>Stenosarchaea group</taxon>
        <taxon>Halobacteria</taxon>
        <taxon>Halobacteriales</taxon>
        <taxon>Haloferacaceae</taxon>
        <taxon>Halorubrum</taxon>
    </lineage>
</organism>
<dbReference type="Pfam" id="PF08220">
    <property type="entry name" value="HTH_DeoR"/>
    <property type="match status" value="1"/>
</dbReference>
<dbReference type="Gene3D" id="1.10.10.10">
    <property type="entry name" value="Winged helix-like DNA-binding domain superfamily/Winged helix DNA-binding domain"/>
    <property type="match status" value="1"/>
</dbReference>
<feature type="domain" description="Helicase C-terminal" evidence="13">
    <location>
        <begin position="470"/>
        <end position="611"/>
    </location>
</feature>
<dbReference type="InterPro" id="IPR014001">
    <property type="entry name" value="Helicase_ATP-bd"/>
</dbReference>
<sequence length="619" mass="69887">MSNTDQGGGELAELVRERAGGTCQEAGCDRDDDLDVILTDQAESVSMDALELRCPEHRSQSLTESEVLDHLRESTLPFTTVNRVADAFSVSEATARRRLNELKDAGEVKQEGISGEPYFIPDFRAASELISGLREHLDLAELDGEQVERWAREPYVVLPKDDGEYYIAVPRFVDLSLGHLHKQTESYNVFIVNRYIGWYSDLPDQIDEQVRLEPEFRDARVDGTELTLATEDEREEAWDELGGRDGGLLRREGDEKIRIQQGKEFEVISSLIDRGNLPFVPDEIPDSDLRGLPAGVDLYDHQQAAFEEWQEYGAIGVFWPPGSGKTYFSLAAADAVEGEKLVLVPNTTLKRQWESNIETVARDPDEWEVQTYQYLSTGDNITEYQGEDAQKTVIFDEIHHLPADEYSAAAMGDFEYRIGLTASPYREDGREEYIFALSGKPVGVDWKELVQRGVANFPDVFVYLYSTVRQKKQSAVELAQQKPGRGWVFSDSLDVGEEIADELDVPFVHGEMPVDERERIIGNDTNNVIVISRVGDEGISVPDLDWIVEVDSLGSSRQQEMQRGGRLMHSEWTEAPADGESAPDAHHIVLMTDNEYRKFHERLFAWEENGAEVQIERKG</sequence>
<comment type="catalytic activity">
    <reaction evidence="9">
        <text>Couples ATP hydrolysis with the unwinding of duplex DNA by translocating in the 3'-5' direction.</text>
        <dbReference type="EC" id="5.6.2.4"/>
    </reaction>
</comment>
<dbReference type="GO" id="GO:0016787">
    <property type="term" value="F:hydrolase activity"/>
    <property type="evidence" value="ECO:0007669"/>
    <property type="project" value="UniProtKB-KW"/>
</dbReference>
<dbReference type="GO" id="GO:0005524">
    <property type="term" value="F:ATP binding"/>
    <property type="evidence" value="ECO:0007669"/>
    <property type="project" value="UniProtKB-KW"/>
</dbReference>
<dbReference type="PANTHER" id="PTHR11274:SF0">
    <property type="entry name" value="GENERAL TRANSCRIPTION AND DNA REPAIR FACTOR IIH HELICASE SUBUNIT XPB"/>
    <property type="match status" value="1"/>
</dbReference>
<dbReference type="InterPro" id="IPR011991">
    <property type="entry name" value="ArsR-like_HTH"/>
</dbReference>
<comment type="caution">
    <text evidence="14">The sequence shown here is derived from an EMBL/GenBank/DDBJ whole genome shotgun (WGS) entry which is preliminary data.</text>
</comment>
<evidence type="ECO:0000256" key="11">
    <source>
        <dbReference type="ARBA" id="ARBA00048988"/>
    </source>
</evidence>
<dbReference type="InterPro" id="IPR006935">
    <property type="entry name" value="Helicase/UvrB_N"/>
</dbReference>
<name>A0ABD5SYN0_9EURY</name>
<evidence type="ECO:0000256" key="5">
    <source>
        <dbReference type="ARBA" id="ARBA00022840"/>
    </source>
</evidence>
<dbReference type="Pfam" id="PF16203">
    <property type="entry name" value="ERCC3_RAD25_C"/>
    <property type="match status" value="1"/>
</dbReference>
<evidence type="ECO:0000256" key="10">
    <source>
        <dbReference type="ARBA" id="ARBA00034808"/>
    </source>
</evidence>
<dbReference type="InterPro" id="IPR032438">
    <property type="entry name" value="ERCC3_RAD25_C"/>
</dbReference>
<evidence type="ECO:0000256" key="1">
    <source>
        <dbReference type="ARBA" id="ARBA00006637"/>
    </source>
</evidence>
<dbReference type="EMBL" id="JBHSWT010000012">
    <property type="protein sequence ID" value="MFC6770048.1"/>
    <property type="molecule type" value="Genomic_DNA"/>
</dbReference>
<evidence type="ECO:0000313" key="14">
    <source>
        <dbReference type="EMBL" id="MFC6770048.1"/>
    </source>
</evidence>
<dbReference type="Gene3D" id="3.40.50.300">
    <property type="entry name" value="P-loop containing nucleotide triphosphate hydrolases"/>
    <property type="match status" value="2"/>
</dbReference>
<dbReference type="InterPro" id="IPR050615">
    <property type="entry name" value="ATP-dep_DNA_Helicase"/>
</dbReference>
<dbReference type="PROSITE" id="PS51192">
    <property type="entry name" value="HELICASE_ATP_BIND_1"/>
    <property type="match status" value="1"/>
</dbReference>
<keyword evidence="2" id="KW-0547">Nucleotide-binding</keyword>
<dbReference type="InterPro" id="IPR036388">
    <property type="entry name" value="WH-like_DNA-bd_sf"/>
</dbReference>
<dbReference type="InterPro" id="IPR001650">
    <property type="entry name" value="Helicase_C-like"/>
</dbReference>
<dbReference type="PANTHER" id="PTHR11274">
    <property type="entry name" value="RAD25/XP-B DNA REPAIR HELICASE"/>
    <property type="match status" value="1"/>
</dbReference>
<dbReference type="PROSITE" id="PS51194">
    <property type="entry name" value="HELICASE_CTER"/>
    <property type="match status" value="1"/>
</dbReference>
<dbReference type="SUPFAM" id="SSF52540">
    <property type="entry name" value="P-loop containing nucleoside triphosphate hydrolases"/>
    <property type="match status" value="1"/>
</dbReference>
<dbReference type="EC" id="5.6.2.4" evidence="10"/>
<dbReference type="SMART" id="SM00487">
    <property type="entry name" value="DEXDc"/>
    <property type="match status" value="1"/>
</dbReference>
<dbReference type="GO" id="GO:0043138">
    <property type="term" value="F:3'-5' DNA helicase activity"/>
    <property type="evidence" value="ECO:0007669"/>
    <property type="project" value="UniProtKB-EC"/>
</dbReference>
<evidence type="ECO:0000259" key="12">
    <source>
        <dbReference type="PROSITE" id="PS51192"/>
    </source>
</evidence>
<accession>A0ABD5SYN0</accession>